<dbReference type="Proteomes" id="UP000825009">
    <property type="component" value="Chromosome"/>
</dbReference>
<dbReference type="InterPro" id="IPR007037">
    <property type="entry name" value="SIP_rossman_dom"/>
</dbReference>
<dbReference type="PANTHER" id="PTHR30157">
    <property type="entry name" value="FERRIC REDUCTASE, NADPH-DEPENDENT"/>
    <property type="match status" value="1"/>
</dbReference>
<proteinExistence type="inferred from homology"/>
<dbReference type="AlphaFoldDB" id="A0A8F6YCM3"/>
<comment type="similarity">
    <text evidence="1">Belongs to the SIP oxidoreductase family.</text>
</comment>
<dbReference type="InterPro" id="IPR017927">
    <property type="entry name" value="FAD-bd_FR_type"/>
</dbReference>
<dbReference type="PANTHER" id="PTHR30157:SF0">
    <property type="entry name" value="NADPH-DEPENDENT FERRIC-CHELATE REDUCTASE"/>
    <property type="match status" value="1"/>
</dbReference>
<dbReference type="GO" id="GO:0016491">
    <property type="term" value="F:oxidoreductase activity"/>
    <property type="evidence" value="ECO:0007669"/>
    <property type="project" value="InterPro"/>
</dbReference>
<accession>A0A8F6YCM3</accession>
<organism evidence="3 4">
    <name type="scientific">Gymnodinialimonas ceratoperidinii</name>
    <dbReference type="NCBI Taxonomy" id="2856823"/>
    <lineage>
        <taxon>Bacteria</taxon>
        <taxon>Pseudomonadati</taxon>
        <taxon>Pseudomonadota</taxon>
        <taxon>Alphaproteobacteria</taxon>
        <taxon>Rhodobacterales</taxon>
        <taxon>Paracoccaceae</taxon>
        <taxon>Gymnodinialimonas</taxon>
    </lineage>
</organism>
<evidence type="ECO:0000259" key="2">
    <source>
        <dbReference type="PROSITE" id="PS51384"/>
    </source>
</evidence>
<dbReference type="InterPro" id="IPR039374">
    <property type="entry name" value="SIP_fam"/>
</dbReference>
<gene>
    <name evidence="3" type="ORF">KYE46_16450</name>
</gene>
<dbReference type="RefSeq" id="WP_219002169.1">
    <property type="nucleotide sequence ID" value="NZ_CP079194.1"/>
</dbReference>
<dbReference type="InterPro" id="IPR013113">
    <property type="entry name" value="SIP_FAD-bd"/>
</dbReference>
<dbReference type="CDD" id="cd06193">
    <property type="entry name" value="siderophore_interacting"/>
    <property type="match status" value="1"/>
</dbReference>
<feature type="domain" description="FAD-binding FR-type" evidence="2">
    <location>
        <begin position="15"/>
        <end position="133"/>
    </location>
</feature>
<dbReference type="Pfam" id="PF04954">
    <property type="entry name" value="SIP"/>
    <property type="match status" value="1"/>
</dbReference>
<reference evidence="3 4" key="1">
    <citation type="submission" date="2021-07" db="EMBL/GenBank/DDBJ databases">
        <title>A novel Jannaschia species isolated from marine dinoflagellate Ceratoperidinium margalefii.</title>
        <authorList>
            <person name="Jiang Y."/>
            <person name="Li Z."/>
        </authorList>
    </citation>
    <scope>NUCLEOTIDE SEQUENCE [LARGE SCALE GENOMIC DNA]</scope>
    <source>
        <strain evidence="3 4">J12C1-MA-4</strain>
    </source>
</reference>
<dbReference type="PROSITE" id="PS51384">
    <property type="entry name" value="FAD_FR"/>
    <property type="match status" value="1"/>
</dbReference>
<protein>
    <submittedName>
        <fullName evidence="3">Siderophore-interacting protein</fullName>
    </submittedName>
</protein>
<keyword evidence="4" id="KW-1185">Reference proteome</keyword>
<evidence type="ECO:0000256" key="1">
    <source>
        <dbReference type="ARBA" id="ARBA00035644"/>
    </source>
</evidence>
<evidence type="ECO:0000313" key="4">
    <source>
        <dbReference type="Proteomes" id="UP000825009"/>
    </source>
</evidence>
<dbReference type="Pfam" id="PF08021">
    <property type="entry name" value="FAD_binding_9"/>
    <property type="match status" value="1"/>
</dbReference>
<evidence type="ECO:0000313" key="3">
    <source>
        <dbReference type="EMBL" id="QXT39490.1"/>
    </source>
</evidence>
<dbReference type="KEGG" id="gce:KYE46_16450"/>
<dbReference type="EMBL" id="CP079194">
    <property type="protein sequence ID" value="QXT39490.1"/>
    <property type="molecule type" value="Genomic_DNA"/>
</dbReference>
<name>A0A8F6YCM3_9RHOB</name>
<sequence>MPNDMTPQKAAAPKRTSCILEVSAVRRVTPNMIRVTLKGPEMALLDADVAGGHCKIMLPAEGQDAAALARQMAEGPKPTTRTYTIRHARPERCEIDVDFVAHGDNGPASAWAARAKPGDTVGFAGPGAPKLTDHTADYYLIAADMSALPVAAAGLESLPKDARGIAIFEVLSAADRQQIDAPAGIEQHWLIHDDPEVESAQTTEMIAGLTLPEGRIKTLVAGETGVIRKLRLHLRGDRALPRGDVYASGYWRIGLAEDEHQKVKNVEAAAAEAKLAS</sequence>